<dbReference type="Proteomes" id="UP001597101">
    <property type="component" value="Unassembled WGS sequence"/>
</dbReference>
<comment type="caution">
    <text evidence="13">The sequence shown here is derived from an EMBL/GenBank/DDBJ whole genome shotgun (WGS) entry which is preliminary data.</text>
</comment>
<organism evidence="13 14">
    <name type="scientific">Pseudahrensia aquimaris</name>
    <dbReference type="NCBI Taxonomy" id="744461"/>
    <lineage>
        <taxon>Bacteria</taxon>
        <taxon>Pseudomonadati</taxon>
        <taxon>Pseudomonadota</taxon>
        <taxon>Alphaproteobacteria</taxon>
        <taxon>Hyphomicrobiales</taxon>
        <taxon>Ahrensiaceae</taxon>
        <taxon>Pseudahrensia</taxon>
    </lineage>
</organism>
<dbReference type="EMBL" id="JBHTJV010000003">
    <property type="protein sequence ID" value="MFD0916183.1"/>
    <property type="molecule type" value="Genomic_DNA"/>
</dbReference>
<dbReference type="PANTHER" id="PTHR43785:SF12">
    <property type="entry name" value="TYPE-1 GLUTAMINE SYNTHETASE 2"/>
    <property type="match status" value="1"/>
</dbReference>
<evidence type="ECO:0000256" key="9">
    <source>
        <dbReference type="RuleBase" id="RU000384"/>
    </source>
</evidence>
<name>A0ABW3FEL2_9HYPH</name>
<evidence type="ECO:0000259" key="12">
    <source>
        <dbReference type="PROSITE" id="PS51987"/>
    </source>
</evidence>
<evidence type="ECO:0000256" key="2">
    <source>
        <dbReference type="ARBA" id="ARBA00003117"/>
    </source>
</evidence>
<feature type="region of interest" description="Disordered" evidence="10">
    <location>
        <begin position="397"/>
        <end position="416"/>
    </location>
</feature>
<dbReference type="InterPro" id="IPR008146">
    <property type="entry name" value="Gln_synth_cat_dom"/>
</dbReference>
<evidence type="ECO:0000256" key="8">
    <source>
        <dbReference type="PROSITE-ProRule" id="PRU01330"/>
    </source>
</evidence>
<dbReference type="PROSITE" id="PS51987">
    <property type="entry name" value="GS_CATALYTIC"/>
    <property type="match status" value="1"/>
</dbReference>
<evidence type="ECO:0000313" key="14">
    <source>
        <dbReference type="Proteomes" id="UP001597101"/>
    </source>
</evidence>
<accession>A0ABW3FEL2</accession>
<dbReference type="PROSITE" id="PS51986">
    <property type="entry name" value="GS_BETA_GRASP"/>
    <property type="match status" value="1"/>
</dbReference>
<dbReference type="InterPro" id="IPR008147">
    <property type="entry name" value="Gln_synt_N"/>
</dbReference>
<dbReference type="InterPro" id="IPR036651">
    <property type="entry name" value="Gln_synt_N_sf"/>
</dbReference>
<evidence type="ECO:0000313" key="13">
    <source>
        <dbReference type="EMBL" id="MFD0916183.1"/>
    </source>
</evidence>
<dbReference type="InterPro" id="IPR027303">
    <property type="entry name" value="Gln_synth_gly_rich_site"/>
</dbReference>
<keyword evidence="4" id="KW-0547">Nucleotide-binding</keyword>
<dbReference type="Gene3D" id="3.30.590.10">
    <property type="entry name" value="Glutamine synthetase/guanido kinase, catalytic domain"/>
    <property type="match status" value="1"/>
</dbReference>
<dbReference type="RefSeq" id="WP_377212014.1">
    <property type="nucleotide sequence ID" value="NZ_JBHTJV010000003.1"/>
</dbReference>
<dbReference type="Gene3D" id="3.10.20.70">
    <property type="entry name" value="Glutamine synthetase, N-terminal domain"/>
    <property type="match status" value="1"/>
</dbReference>
<keyword evidence="7" id="KW-0535">Nitrogen fixation</keyword>
<feature type="domain" description="GS beta-grasp" evidence="11">
    <location>
        <begin position="27"/>
        <end position="129"/>
    </location>
</feature>
<proteinExistence type="inferred from homology"/>
<evidence type="ECO:0000259" key="11">
    <source>
        <dbReference type="PROSITE" id="PS51986"/>
    </source>
</evidence>
<dbReference type="SMART" id="SM01230">
    <property type="entry name" value="Gln-synt_C"/>
    <property type="match status" value="1"/>
</dbReference>
<dbReference type="PANTHER" id="PTHR43785">
    <property type="entry name" value="GAMMA-GLUTAMYLPUTRESCINE SYNTHETASE"/>
    <property type="match status" value="1"/>
</dbReference>
<keyword evidence="3 13" id="KW-0436">Ligase</keyword>
<dbReference type="SUPFAM" id="SSF55931">
    <property type="entry name" value="Glutamine synthetase/guanido kinase"/>
    <property type="match status" value="1"/>
</dbReference>
<comment type="function">
    <text evidence="2">Catalyzes the ATP-dependent biosynthesis of glutamine from glutamate and ammonia.</text>
</comment>
<evidence type="ECO:0000256" key="7">
    <source>
        <dbReference type="ARBA" id="ARBA00023231"/>
    </source>
</evidence>
<keyword evidence="14" id="KW-1185">Reference proteome</keyword>
<gene>
    <name evidence="13" type="ORF">ACFQ14_07180</name>
</gene>
<dbReference type="InterPro" id="IPR014746">
    <property type="entry name" value="Gln_synth/guanido_kin_cat_dom"/>
</dbReference>
<evidence type="ECO:0000256" key="10">
    <source>
        <dbReference type="SAM" id="MobiDB-lite"/>
    </source>
</evidence>
<comment type="cofactor">
    <cofactor evidence="1">
        <name>Mg(2+)</name>
        <dbReference type="ChEBI" id="CHEBI:18420"/>
    </cofactor>
</comment>
<protein>
    <submittedName>
        <fullName evidence="13">Glutamine synthetase family protein</fullName>
        <ecNumber evidence="13">6.3.1.-</ecNumber>
    </submittedName>
</protein>
<comment type="similarity">
    <text evidence="8 9">Belongs to the glutamine synthetase family.</text>
</comment>
<dbReference type="SUPFAM" id="SSF54368">
    <property type="entry name" value="Glutamine synthetase, N-terminal domain"/>
    <property type="match status" value="1"/>
</dbReference>
<keyword evidence="6" id="KW-0460">Magnesium</keyword>
<evidence type="ECO:0000256" key="3">
    <source>
        <dbReference type="ARBA" id="ARBA00022598"/>
    </source>
</evidence>
<dbReference type="PROSITE" id="PS00181">
    <property type="entry name" value="GLNA_ATP"/>
    <property type="match status" value="1"/>
</dbReference>
<sequence length="468" mass="50909">MDAINVFMRTRTNMASDTLKAFLQAHPAVETVELVVTDPSGIARGKWAPVGALKKAFGEGVNFPLSLHGLDVWGNEVGETGLHISSGDRDGFYRAVPETLSVIPWGSDSDQEQDQRRAQVLLETWTPDGERFASCCRQSLRRAVQRLTERGLTAVAAFEIEFHLVVEDETGNVMPLDGETVAGGENQFMYDLQALSEHSSLFDTIHRAASWADLPIDTIIKEAAPGQFEINLNHRADVLRAADDVVMLKRIVQETARDSGMRATFMPKPFAGQPGNGMHVHISILDKDGTNIFSGDKGTIRQHHAVAGLLASMQDATALFVNSINGYRRLAPGSYAPTRANWGDNNRSVALRLPAAPDAAKRVEHRVAGADANPYLLMAALLQGIIDGLDAGDDPPAALEGNAYDETTPNRGEALPNAPETALELFDKSAFVKRALGREMAATFSHLKRAELLRFAGDISPFERATYL</sequence>
<reference evidence="14" key="1">
    <citation type="journal article" date="2019" name="Int. J. Syst. Evol. Microbiol.">
        <title>The Global Catalogue of Microorganisms (GCM) 10K type strain sequencing project: providing services to taxonomists for standard genome sequencing and annotation.</title>
        <authorList>
            <consortium name="The Broad Institute Genomics Platform"/>
            <consortium name="The Broad Institute Genome Sequencing Center for Infectious Disease"/>
            <person name="Wu L."/>
            <person name="Ma J."/>
        </authorList>
    </citation>
    <scope>NUCLEOTIDE SEQUENCE [LARGE SCALE GENOMIC DNA]</scope>
    <source>
        <strain evidence="14">CCUG 60023</strain>
    </source>
</reference>
<evidence type="ECO:0000256" key="4">
    <source>
        <dbReference type="ARBA" id="ARBA00022741"/>
    </source>
</evidence>
<dbReference type="GO" id="GO:0016874">
    <property type="term" value="F:ligase activity"/>
    <property type="evidence" value="ECO:0007669"/>
    <property type="project" value="UniProtKB-KW"/>
</dbReference>
<dbReference type="Pfam" id="PF00120">
    <property type="entry name" value="Gln-synt_C"/>
    <property type="match status" value="1"/>
</dbReference>
<dbReference type="EC" id="6.3.1.-" evidence="13"/>
<feature type="domain" description="GS catalytic" evidence="12">
    <location>
        <begin position="136"/>
        <end position="468"/>
    </location>
</feature>
<evidence type="ECO:0000256" key="1">
    <source>
        <dbReference type="ARBA" id="ARBA00001946"/>
    </source>
</evidence>
<keyword evidence="5" id="KW-0067">ATP-binding</keyword>
<evidence type="ECO:0000256" key="5">
    <source>
        <dbReference type="ARBA" id="ARBA00022840"/>
    </source>
</evidence>
<evidence type="ECO:0000256" key="6">
    <source>
        <dbReference type="ARBA" id="ARBA00022842"/>
    </source>
</evidence>